<dbReference type="PANTHER" id="PTHR20921:SF0">
    <property type="entry name" value="TRANSMEMBRANE PROTEIN 222"/>
    <property type="match status" value="1"/>
</dbReference>
<dbReference type="InterPro" id="IPR008496">
    <property type="entry name" value="TMEM222/RTE1"/>
</dbReference>
<feature type="transmembrane region" description="Helical" evidence="1">
    <location>
        <begin position="153"/>
        <end position="171"/>
    </location>
</feature>
<sequence>MATEISLPGPIDPKRARFPCCVVWTPLPFITWLVPFIGHLGICREDGVILDFAGPYFVSVDNFAFGAVTRYIQISGDECYKLIDPQGDMKWDEALRKGIQEYQNRSYNLFTCNCHSFVANNLNRLFYNGHDKWNVVSLATIMFLRGKFVNKRAMVKSFLPFFVVVGLGLVWGGSMFLIGLVAFALALTGWFVIGSYCFKNLVEL</sequence>
<reference evidence="2" key="1">
    <citation type="submission" date="2020-01" db="EMBL/GenBank/DDBJ databases">
        <title>Genome sequence of Kobresia littledalei, the first chromosome-level genome in the family Cyperaceae.</title>
        <authorList>
            <person name="Qu G."/>
        </authorList>
    </citation>
    <scope>NUCLEOTIDE SEQUENCE</scope>
    <source>
        <strain evidence="2">C.B.Clarke</strain>
        <tissue evidence="2">Leaf</tissue>
    </source>
</reference>
<accession>A0A833V540</accession>
<keyword evidence="3" id="KW-1185">Reference proteome</keyword>
<dbReference type="GO" id="GO:0005794">
    <property type="term" value="C:Golgi apparatus"/>
    <property type="evidence" value="ECO:0007669"/>
    <property type="project" value="TreeGrafter"/>
</dbReference>
<name>A0A833V540_9POAL</name>
<dbReference type="Pfam" id="PF05608">
    <property type="entry name" value="RTE1"/>
    <property type="match status" value="1"/>
</dbReference>
<keyword evidence="1" id="KW-0472">Membrane</keyword>
<dbReference type="OrthoDB" id="267284at2759"/>
<proteinExistence type="predicted"/>
<comment type="caution">
    <text evidence="2">The sequence shown here is derived from an EMBL/GenBank/DDBJ whole genome shotgun (WGS) entry which is preliminary data.</text>
</comment>
<dbReference type="GO" id="GO:0010104">
    <property type="term" value="P:regulation of ethylene-activated signaling pathway"/>
    <property type="evidence" value="ECO:0007669"/>
    <property type="project" value="TreeGrafter"/>
</dbReference>
<dbReference type="GO" id="GO:0005783">
    <property type="term" value="C:endoplasmic reticulum"/>
    <property type="evidence" value="ECO:0007669"/>
    <property type="project" value="TreeGrafter"/>
</dbReference>
<dbReference type="PANTHER" id="PTHR20921">
    <property type="entry name" value="TRANSMEMBRANE PROTEIN 222"/>
    <property type="match status" value="1"/>
</dbReference>
<evidence type="ECO:0000256" key="1">
    <source>
        <dbReference type="SAM" id="Phobius"/>
    </source>
</evidence>
<organism evidence="2 3">
    <name type="scientific">Carex littledalei</name>
    <dbReference type="NCBI Taxonomy" id="544730"/>
    <lineage>
        <taxon>Eukaryota</taxon>
        <taxon>Viridiplantae</taxon>
        <taxon>Streptophyta</taxon>
        <taxon>Embryophyta</taxon>
        <taxon>Tracheophyta</taxon>
        <taxon>Spermatophyta</taxon>
        <taxon>Magnoliopsida</taxon>
        <taxon>Liliopsida</taxon>
        <taxon>Poales</taxon>
        <taxon>Cyperaceae</taxon>
        <taxon>Cyperoideae</taxon>
        <taxon>Cariceae</taxon>
        <taxon>Carex</taxon>
        <taxon>Carex subgen. Euthyceras</taxon>
    </lineage>
</organism>
<protein>
    <submittedName>
        <fullName evidence="2">Protein RTE1</fullName>
    </submittedName>
</protein>
<gene>
    <name evidence="2" type="ORF">FCM35_KLT11884</name>
</gene>
<evidence type="ECO:0000313" key="2">
    <source>
        <dbReference type="EMBL" id="KAF3324417.1"/>
    </source>
</evidence>
<keyword evidence="1" id="KW-1133">Transmembrane helix</keyword>
<dbReference type="Proteomes" id="UP000623129">
    <property type="component" value="Unassembled WGS sequence"/>
</dbReference>
<keyword evidence="1" id="KW-0812">Transmembrane</keyword>
<dbReference type="EMBL" id="SWLB01000022">
    <property type="protein sequence ID" value="KAF3324417.1"/>
    <property type="molecule type" value="Genomic_DNA"/>
</dbReference>
<feature type="transmembrane region" description="Helical" evidence="1">
    <location>
        <begin position="177"/>
        <end position="198"/>
    </location>
</feature>
<dbReference type="GO" id="GO:0009723">
    <property type="term" value="P:response to ethylene"/>
    <property type="evidence" value="ECO:0007669"/>
    <property type="project" value="TreeGrafter"/>
</dbReference>
<evidence type="ECO:0000313" key="3">
    <source>
        <dbReference type="Proteomes" id="UP000623129"/>
    </source>
</evidence>
<dbReference type="AlphaFoldDB" id="A0A833V540"/>